<comment type="subcellular location">
    <subcellularLocation>
        <location evidence="9">Cytoplasm</location>
    </subcellularLocation>
</comment>
<feature type="binding site" evidence="9">
    <location>
        <begin position="68"/>
        <end position="69"/>
    </location>
    <ligand>
        <name>substrate</name>
    </ligand>
</feature>
<evidence type="ECO:0000256" key="5">
    <source>
        <dbReference type="ARBA" id="ARBA00022741"/>
    </source>
</evidence>
<organism evidence="11 12">
    <name type="scientific">Candidatus Nitrosoglobus terrae</name>
    <dbReference type="NCBI Taxonomy" id="1630141"/>
    <lineage>
        <taxon>Bacteria</taxon>
        <taxon>Pseudomonadati</taxon>
        <taxon>Pseudomonadota</taxon>
        <taxon>Gammaproteobacteria</taxon>
        <taxon>Chromatiales</taxon>
        <taxon>Chromatiaceae</taxon>
        <taxon>Candidatus Nitrosoglobus</taxon>
    </lineage>
</organism>
<evidence type="ECO:0000256" key="6">
    <source>
        <dbReference type="ARBA" id="ARBA00022777"/>
    </source>
</evidence>
<feature type="binding site" evidence="9">
    <location>
        <position position="197"/>
    </location>
    <ligand>
        <name>substrate</name>
    </ligand>
</feature>
<dbReference type="InterPro" id="IPR001057">
    <property type="entry name" value="Glu/AcGlu_kinase"/>
</dbReference>
<evidence type="ECO:0000259" key="10">
    <source>
        <dbReference type="Pfam" id="PF00696"/>
    </source>
</evidence>
<keyword evidence="5 9" id="KW-0547">Nucleotide-binding</keyword>
<evidence type="ECO:0000256" key="4">
    <source>
        <dbReference type="ARBA" id="ARBA00022679"/>
    </source>
</evidence>
<keyword evidence="12" id="KW-1185">Reference proteome</keyword>
<dbReference type="Proteomes" id="UP000243679">
    <property type="component" value="Chromosome"/>
</dbReference>
<evidence type="ECO:0000256" key="9">
    <source>
        <dbReference type="HAMAP-Rule" id="MF_00082"/>
    </source>
</evidence>
<comment type="function">
    <text evidence="9">Catalyzes the ATP-dependent phosphorylation of N-acetyl-L-glutamate.</text>
</comment>
<dbReference type="RefSeq" id="WP_096526101.1">
    <property type="nucleotide sequence ID" value="NZ_AP014836.1"/>
</dbReference>
<sequence>MILTPDRAMHIAQVLTEALPYIQRFVGKTVVIKYGGNAMVDDDLKSGFSRDVVLMKLVGINPVVVHGGGPQIGRLLARIGKQSEFIQGMRVTDKETMDVVEMVLGGQVNKEIVNLINQQEGRAVGLTGKDGALIQAEKLHLRRDTINFAIDNAEFVDLGYVGKVKQINTRVVDTLIQGGFIPVIAPVGMGEDGYSYNINADLVAGKIAEALRAEKLILLTNILGLLDKNGELLTGLTAGQAQSLIADGTISGGMLPKVQCALEAVGGGVKSVHIIDGRVEHAVLLELFTDQGVGTFIHGNI</sequence>
<reference evidence="11 12" key="1">
    <citation type="journal article" date="2017" name="ISME J.">
        <title>An acid-tolerant ammonia-oxidizing ?-proteobacterium from soil.</title>
        <authorList>
            <person name="Hayatsu M."/>
            <person name="Tago K."/>
            <person name="Uchiyama I."/>
            <person name="Toyoda A."/>
            <person name="Wang Y."/>
            <person name="Shimomura Y."/>
            <person name="Okubo T."/>
            <person name="Kurisu F."/>
            <person name="Hirono Y."/>
            <person name="Nonaka K."/>
            <person name="Akiyama H."/>
            <person name="Itoh T."/>
            <person name="Takami H."/>
        </authorList>
    </citation>
    <scope>NUCLEOTIDE SEQUENCE [LARGE SCALE GENOMIC DNA]</scope>
    <source>
        <strain evidence="11 12">TAO100</strain>
    </source>
</reference>
<dbReference type="GO" id="GO:0005737">
    <property type="term" value="C:cytoplasm"/>
    <property type="evidence" value="ECO:0007669"/>
    <property type="project" value="UniProtKB-SubCell"/>
</dbReference>
<evidence type="ECO:0000256" key="2">
    <source>
        <dbReference type="ARBA" id="ARBA00022571"/>
    </source>
</evidence>
<dbReference type="Gene3D" id="3.40.1160.10">
    <property type="entry name" value="Acetylglutamate kinase-like"/>
    <property type="match status" value="1"/>
</dbReference>
<protein>
    <recommendedName>
        <fullName evidence="9">Acetylglutamate kinase</fullName>
        <ecNumber evidence="9">2.7.2.8</ecNumber>
    </recommendedName>
    <alternativeName>
        <fullName evidence="9">N-acetyl-L-glutamate 5-phosphotransferase</fullName>
    </alternativeName>
    <alternativeName>
        <fullName evidence="9">NAG kinase</fullName>
        <shortName evidence="9">NAGK</shortName>
    </alternativeName>
</protein>
<feature type="domain" description="Aspartate/glutamate/uridylate kinase" evidence="10">
    <location>
        <begin position="28"/>
        <end position="276"/>
    </location>
</feature>
<dbReference type="FunFam" id="3.40.1160.10:FF:000004">
    <property type="entry name" value="Acetylglutamate kinase"/>
    <property type="match status" value="1"/>
</dbReference>
<feature type="site" description="Transition state stabilizer" evidence="9">
    <location>
        <position position="33"/>
    </location>
</feature>
<dbReference type="SUPFAM" id="SSF53633">
    <property type="entry name" value="Carbamate kinase-like"/>
    <property type="match status" value="1"/>
</dbReference>
<dbReference type="InterPro" id="IPR041727">
    <property type="entry name" value="NAGK-C"/>
</dbReference>
<keyword evidence="6 9" id="KW-0418">Kinase</keyword>
<dbReference type="PIRSF" id="PIRSF000728">
    <property type="entry name" value="NAGK"/>
    <property type="match status" value="1"/>
</dbReference>
<evidence type="ECO:0000256" key="8">
    <source>
        <dbReference type="ARBA" id="ARBA00048141"/>
    </source>
</evidence>
<feature type="site" description="Transition state stabilizer" evidence="9">
    <location>
        <position position="257"/>
    </location>
</feature>
<dbReference type="InterPro" id="IPR001048">
    <property type="entry name" value="Asp/Glu/Uridylate_kinase"/>
</dbReference>
<evidence type="ECO:0000256" key="7">
    <source>
        <dbReference type="ARBA" id="ARBA00022840"/>
    </source>
</evidence>
<dbReference type="OrthoDB" id="9803155at2"/>
<accession>A0A1Q2SJY8</accession>
<dbReference type="CDD" id="cd04250">
    <property type="entry name" value="AAK_NAGK-C"/>
    <property type="match status" value="1"/>
</dbReference>
<dbReference type="PANTHER" id="PTHR23342">
    <property type="entry name" value="N-ACETYLGLUTAMATE SYNTHASE"/>
    <property type="match status" value="1"/>
</dbReference>
<dbReference type="Pfam" id="PF00696">
    <property type="entry name" value="AA_kinase"/>
    <property type="match status" value="1"/>
</dbReference>
<evidence type="ECO:0000256" key="1">
    <source>
        <dbReference type="ARBA" id="ARBA00004828"/>
    </source>
</evidence>
<keyword evidence="9" id="KW-0963">Cytoplasm</keyword>
<dbReference type="InterPro" id="IPR004662">
    <property type="entry name" value="AcgluKinase_fam"/>
</dbReference>
<dbReference type="GO" id="GO:0005524">
    <property type="term" value="F:ATP binding"/>
    <property type="evidence" value="ECO:0007669"/>
    <property type="project" value="UniProtKB-UniRule"/>
</dbReference>
<keyword evidence="7 9" id="KW-0067">ATP-binding</keyword>
<dbReference type="GO" id="GO:0042450">
    <property type="term" value="P:L-arginine biosynthetic process via ornithine"/>
    <property type="evidence" value="ECO:0007669"/>
    <property type="project" value="UniProtKB-UniRule"/>
</dbReference>
<dbReference type="EMBL" id="AP014836">
    <property type="protein sequence ID" value="BAW79437.1"/>
    <property type="molecule type" value="Genomic_DNA"/>
</dbReference>
<proteinExistence type="inferred from homology"/>
<dbReference type="InterPro" id="IPR036393">
    <property type="entry name" value="AceGlu_kinase-like_sf"/>
</dbReference>
<dbReference type="NCBIfam" id="TIGR00761">
    <property type="entry name" value="argB"/>
    <property type="match status" value="1"/>
</dbReference>
<evidence type="ECO:0000313" key="11">
    <source>
        <dbReference type="EMBL" id="BAW79437.1"/>
    </source>
</evidence>
<gene>
    <name evidence="9" type="primary">argB</name>
    <name evidence="11" type="ORF">TAO_0067</name>
</gene>
<name>A0A1Q2SJY8_9GAMM</name>
<dbReference type="PRINTS" id="PR00474">
    <property type="entry name" value="GLU5KINASE"/>
</dbReference>
<comment type="pathway">
    <text evidence="1 9">Amino-acid biosynthesis; L-arginine biosynthesis; N(2)-acetyl-L-ornithine from L-glutamate: step 2/4.</text>
</comment>
<comment type="catalytic activity">
    <reaction evidence="8 9">
        <text>N-acetyl-L-glutamate + ATP = N-acetyl-L-glutamyl 5-phosphate + ADP</text>
        <dbReference type="Rhea" id="RHEA:14629"/>
        <dbReference type="ChEBI" id="CHEBI:30616"/>
        <dbReference type="ChEBI" id="CHEBI:44337"/>
        <dbReference type="ChEBI" id="CHEBI:57936"/>
        <dbReference type="ChEBI" id="CHEBI:456216"/>
        <dbReference type="EC" id="2.7.2.8"/>
    </reaction>
</comment>
<evidence type="ECO:0000256" key="3">
    <source>
        <dbReference type="ARBA" id="ARBA00022605"/>
    </source>
</evidence>
<dbReference type="GO" id="GO:0003991">
    <property type="term" value="F:acetylglutamate kinase activity"/>
    <property type="evidence" value="ECO:0007669"/>
    <property type="project" value="UniProtKB-UniRule"/>
</dbReference>
<feature type="binding site" evidence="9">
    <location>
        <position position="90"/>
    </location>
    <ligand>
        <name>substrate</name>
    </ligand>
</feature>
<dbReference type="InterPro" id="IPR037528">
    <property type="entry name" value="ArgB"/>
</dbReference>
<dbReference type="UniPathway" id="UPA00068">
    <property type="reaction ID" value="UER00107"/>
</dbReference>
<dbReference type="AlphaFoldDB" id="A0A1Q2SJY8"/>
<dbReference type="KEGG" id="ntt:TAO_0067"/>
<keyword evidence="3 9" id="KW-0028">Amino-acid biosynthesis</keyword>
<keyword evidence="2 9" id="KW-0055">Arginine biosynthesis</keyword>
<dbReference type="PANTHER" id="PTHR23342:SF0">
    <property type="entry name" value="N-ACETYLGLUTAMATE SYNTHASE, MITOCHONDRIAL"/>
    <property type="match status" value="1"/>
</dbReference>
<dbReference type="HAMAP" id="MF_00082">
    <property type="entry name" value="ArgB"/>
    <property type="match status" value="1"/>
</dbReference>
<evidence type="ECO:0000313" key="12">
    <source>
        <dbReference type="Proteomes" id="UP000243679"/>
    </source>
</evidence>
<comment type="similarity">
    <text evidence="9">Belongs to the acetylglutamate kinase family. ArgB subfamily.</text>
</comment>
<keyword evidence="4 9" id="KW-0808">Transferase</keyword>
<dbReference type="EC" id="2.7.2.8" evidence="9"/>